<reference evidence="2 3" key="1">
    <citation type="submission" date="2023-09" db="EMBL/GenBank/DDBJ databases">
        <authorList>
            <person name="Rey-Velasco X."/>
        </authorList>
    </citation>
    <scope>NUCLEOTIDE SEQUENCE [LARGE SCALE GENOMIC DNA]</scope>
    <source>
        <strain evidence="2 3">F363</strain>
    </source>
</reference>
<dbReference type="Proteomes" id="UP001262889">
    <property type="component" value="Unassembled WGS sequence"/>
</dbReference>
<sequence length="227" mass="25600">MKRILLLFCLSLNLNHSAQHYQFQGGYDAQGVTDDLEPENDMISDKSMQMLLDALPESYPMPEYNPHYISTGYDTDIALREDAGNWVTFVKEGAGYKNVLGFYTYDLNAPAPAKPQPSDITIIFPNASEGGYCGCLRKGNKVKIGNFPAGTGIGWVLLANRWNGSRVTGVHWQVFSNPDFNPEADEELRQTMVLLSDPQNERVYLGIEDLRRDHHSCKQDFNDAHFM</sequence>
<dbReference type="Pfam" id="PF13448">
    <property type="entry name" value="DUF4114"/>
    <property type="match status" value="1"/>
</dbReference>
<proteinExistence type="predicted"/>
<evidence type="ECO:0000313" key="3">
    <source>
        <dbReference type="Proteomes" id="UP001262889"/>
    </source>
</evidence>
<evidence type="ECO:0000313" key="2">
    <source>
        <dbReference type="EMBL" id="MDT0643821.1"/>
    </source>
</evidence>
<name>A0ABU3CBV7_9FLAO</name>
<dbReference type="EMBL" id="JAVRHQ010000017">
    <property type="protein sequence ID" value="MDT0643821.1"/>
    <property type="molecule type" value="Genomic_DNA"/>
</dbReference>
<comment type="caution">
    <text evidence="2">The sequence shown here is derived from an EMBL/GenBank/DDBJ whole genome shotgun (WGS) entry which is preliminary data.</text>
</comment>
<organism evidence="2 3">
    <name type="scientific">Autumnicola tepida</name>
    <dbReference type="NCBI Taxonomy" id="3075595"/>
    <lineage>
        <taxon>Bacteria</taxon>
        <taxon>Pseudomonadati</taxon>
        <taxon>Bacteroidota</taxon>
        <taxon>Flavobacteriia</taxon>
        <taxon>Flavobacteriales</taxon>
        <taxon>Flavobacteriaceae</taxon>
        <taxon>Autumnicola</taxon>
    </lineage>
</organism>
<dbReference type="InterPro" id="IPR025193">
    <property type="entry name" value="DUF4114"/>
</dbReference>
<protein>
    <submittedName>
        <fullName evidence="2">DUF4114 domain-containing protein</fullName>
    </submittedName>
</protein>
<feature type="domain" description="DUF4114" evidence="1">
    <location>
        <begin position="147"/>
        <end position="226"/>
    </location>
</feature>
<gene>
    <name evidence="2" type="ORF">RM553_13355</name>
</gene>
<keyword evidence="3" id="KW-1185">Reference proteome</keyword>
<dbReference type="RefSeq" id="WP_311535441.1">
    <property type="nucleotide sequence ID" value="NZ_JAVRHQ010000017.1"/>
</dbReference>
<accession>A0ABU3CBV7</accession>
<evidence type="ECO:0000259" key="1">
    <source>
        <dbReference type="Pfam" id="PF13448"/>
    </source>
</evidence>